<dbReference type="PANTHER" id="PTHR36488:SF8">
    <property type="entry name" value="CASP-LIKE PROTEIN 1U1"/>
    <property type="match status" value="1"/>
</dbReference>
<comment type="similarity">
    <text evidence="2 8">Belongs to the Casparian strip membrane proteins (CASP) family.</text>
</comment>
<evidence type="ECO:0000256" key="6">
    <source>
        <dbReference type="ARBA" id="ARBA00022989"/>
    </source>
</evidence>
<dbReference type="PANTHER" id="PTHR36488">
    <property type="entry name" value="CASP-LIKE PROTEIN 1U1"/>
    <property type="match status" value="1"/>
</dbReference>
<feature type="domain" description="Casparian strip membrane protein" evidence="9">
    <location>
        <begin position="23"/>
        <end position="150"/>
    </location>
</feature>
<reference evidence="10 11" key="1">
    <citation type="journal article" date="2024" name="Plant J.">
        <title>Genome sequences and population genomics reveal climatic adaptation and genomic divergence between two closely related sweetgum species.</title>
        <authorList>
            <person name="Xu W.Q."/>
            <person name="Ren C.Q."/>
            <person name="Zhang X.Y."/>
            <person name="Comes H.P."/>
            <person name="Liu X.H."/>
            <person name="Li Y.G."/>
            <person name="Kettle C.J."/>
            <person name="Jalonen R."/>
            <person name="Gaisberger H."/>
            <person name="Ma Y.Z."/>
            <person name="Qiu Y.X."/>
        </authorList>
    </citation>
    <scope>NUCLEOTIDE SEQUENCE [LARGE SCALE GENOMIC DNA]</scope>
    <source>
        <strain evidence="10">Hangzhou</strain>
    </source>
</reference>
<dbReference type="InterPro" id="IPR006702">
    <property type="entry name" value="CASP_dom"/>
</dbReference>
<evidence type="ECO:0000256" key="7">
    <source>
        <dbReference type="ARBA" id="ARBA00023136"/>
    </source>
</evidence>
<evidence type="ECO:0000313" key="10">
    <source>
        <dbReference type="EMBL" id="KAK9281794.1"/>
    </source>
</evidence>
<dbReference type="EMBL" id="JBBPBK010000007">
    <property type="protein sequence ID" value="KAK9281794.1"/>
    <property type="molecule type" value="Genomic_DNA"/>
</dbReference>
<evidence type="ECO:0000256" key="2">
    <source>
        <dbReference type="ARBA" id="ARBA00007651"/>
    </source>
</evidence>
<feature type="transmembrane region" description="Helical" evidence="8">
    <location>
        <begin position="81"/>
        <end position="101"/>
    </location>
</feature>
<evidence type="ECO:0000256" key="4">
    <source>
        <dbReference type="ARBA" id="ARBA00022475"/>
    </source>
</evidence>
<proteinExistence type="inferred from homology"/>
<sequence>MESQNQPSMDGIGTDVKAVATTRRVRYSDFLLRVVGVALTLVAAVLVVLGKETEIVPIIITDSLPPLKLPVTARWQYVSAFVYYVVSNAIACSYAALSLVLSMVAGGNKNGKAVLVLIILGLLIMGLLFSSTGAAAAVGVIGRYGNSQLELGKG</sequence>
<comment type="caution">
    <text evidence="10">The sequence shown here is derived from an EMBL/GenBank/DDBJ whole genome shotgun (WGS) entry which is preliminary data.</text>
</comment>
<keyword evidence="6 8" id="KW-1133">Transmembrane helix</keyword>
<dbReference type="Proteomes" id="UP001415857">
    <property type="component" value="Unassembled WGS sequence"/>
</dbReference>
<comment type="caution">
    <text evidence="8">Lacks conserved residue(s) required for the propagation of feature annotation.</text>
</comment>
<feature type="transmembrane region" description="Helical" evidence="8">
    <location>
        <begin position="113"/>
        <end position="141"/>
    </location>
</feature>
<evidence type="ECO:0000313" key="11">
    <source>
        <dbReference type="Proteomes" id="UP001415857"/>
    </source>
</evidence>
<feature type="transmembrane region" description="Helical" evidence="8">
    <location>
        <begin position="30"/>
        <end position="49"/>
    </location>
</feature>
<dbReference type="NCBIfam" id="TIGR01569">
    <property type="entry name" value="A_tha_TIGR01569"/>
    <property type="match status" value="1"/>
</dbReference>
<keyword evidence="11" id="KW-1185">Reference proteome</keyword>
<dbReference type="InterPro" id="IPR044173">
    <property type="entry name" value="CASPL"/>
</dbReference>
<organism evidence="10 11">
    <name type="scientific">Liquidambar formosana</name>
    <name type="common">Formosan gum</name>
    <dbReference type="NCBI Taxonomy" id="63359"/>
    <lineage>
        <taxon>Eukaryota</taxon>
        <taxon>Viridiplantae</taxon>
        <taxon>Streptophyta</taxon>
        <taxon>Embryophyta</taxon>
        <taxon>Tracheophyta</taxon>
        <taxon>Spermatophyta</taxon>
        <taxon>Magnoliopsida</taxon>
        <taxon>eudicotyledons</taxon>
        <taxon>Gunneridae</taxon>
        <taxon>Pentapetalae</taxon>
        <taxon>Saxifragales</taxon>
        <taxon>Altingiaceae</taxon>
        <taxon>Liquidambar</taxon>
    </lineage>
</organism>
<evidence type="ECO:0000256" key="8">
    <source>
        <dbReference type="RuleBase" id="RU361233"/>
    </source>
</evidence>
<dbReference type="GO" id="GO:0005886">
    <property type="term" value="C:plasma membrane"/>
    <property type="evidence" value="ECO:0007669"/>
    <property type="project" value="UniProtKB-SubCell"/>
</dbReference>
<dbReference type="AlphaFoldDB" id="A0AAP0RTC8"/>
<comment type="subcellular location">
    <subcellularLocation>
        <location evidence="1 8">Cell membrane</location>
        <topology evidence="1 8">Multi-pass membrane protein</topology>
    </subcellularLocation>
</comment>
<dbReference type="InterPro" id="IPR006459">
    <property type="entry name" value="CASP/CASPL"/>
</dbReference>
<comment type="subunit">
    <text evidence="3 8">Homodimer and heterodimers.</text>
</comment>
<gene>
    <name evidence="10" type="ORF">L1049_004700</name>
</gene>
<keyword evidence="4 8" id="KW-1003">Cell membrane</keyword>
<accession>A0AAP0RTC8</accession>
<evidence type="ECO:0000259" key="9">
    <source>
        <dbReference type="Pfam" id="PF04535"/>
    </source>
</evidence>
<evidence type="ECO:0000256" key="1">
    <source>
        <dbReference type="ARBA" id="ARBA00004651"/>
    </source>
</evidence>
<keyword evidence="7 8" id="KW-0472">Membrane</keyword>
<name>A0AAP0RTC8_LIQFO</name>
<protein>
    <recommendedName>
        <fullName evidence="8">CASP-like protein</fullName>
    </recommendedName>
</protein>
<evidence type="ECO:0000256" key="5">
    <source>
        <dbReference type="ARBA" id="ARBA00022692"/>
    </source>
</evidence>
<keyword evidence="5 8" id="KW-0812">Transmembrane</keyword>
<evidence type="ECO:0000256" key="3">
    <source>
        <dbReference type="ARBA" id="ARBA00011489"/>
    </source>
</evidence>
<dbReference type="Pfam" id="PF04535">
    <property type="entry name" value="CASP_dom"/>
    <property type="match status" value="1"/>
</dbReference>